<dbReference type="EMBL" id="CP003495">
    <property type="protein sequence ID" value="AFY28270.1"/>
    <property type="molecule type" value="Genomic_DNA"/>
</dbReference>
<dbReference type="STRING" id="292564.Cyagr_1089"/>
<reference evidence="4" key="1">
    <citation type="journal article" date="2013" name="Proc. Natl. Acad. Sci. U.S.A.">
        <title>Improving the coverage of the cyanobacterial phylum using diversity-driven genome sequencing.</title>
        <authorList>
            <person name="Shih P.M."/>
            <person name="Wu D."/>
            <person name="Latifi A."/>
            <person name="Axen S.D."/>
            <person name="Fewer D.P."/>
            <person name="Talla E."/>
            <person name="Calteau A."/>
            <person name="Cai F."/>
            <person name="Tandeau de Marsac N."/>
            <person name="Rippka R."/>
            <person name="Herdman M."/>
            <person name="Sivonen K."/>
            <person name="Coursin T."/>
            <person name="Laurent T."/>
            <person name="Goodwin L."/>
            <person name="Nolan M."/>
            <person name="Davenport K.W."/>
            <person name="Han C.S."/>
            <person name="Rubin E.M."/>
            <person name="Eisen J.A."/>
            <person name="Woyke T."/>
            <person name="Gugger M."/>
            <person name="Kerfeld C.A."/>
        </authorList>
    </citation>
    <scope>NUCLEOTIDE SEQUENCE [LARGE SCALE GENOMIC DNA]</scope>
    <source>
        <strain evidence="4">ATCC 27147 / PCC 6307</strain>
    </source>
</reference>
<dbReference type="SMART" id="SM00479">
    <property type="entry name" value="EXOIII"/>
    <property type="match status" value="1"/>
</dbReference>
<dbReference type="PANTHER" id="PTHR30231">
    <property type="entry name" value="DNA POLYMERASE III SUBUNIT EPSILON"/>
    <property type="match status" value="1"/>
</dbReference>
<dbReference type="FunFam" id="3.30.420.10:FF:000045">
    <property type="entry name" value="3'-5' exonuclease DinG"/>
    <property type="match status" value="1"/>
</dbReference>
<dbReference type="PANTHER" id="PTHR30231:SF42">
    <property type="entry name" value="EXONUCLEASE"/>
    <property type="match status" value="1"/>
</dbReference>
<dbReference type="GO" id="GO:0003676">
    <property type="term" value="F:nucleic acid binding"/>
    <property type="evidence" value="ECO:0007669"/>
    <property type="project" value="InterPro"/>
</dbReference>
<dbReference type="CDD" id="cd06130">
    <property type="entry name" value="DNA_pol_III_epsilon_like"/>
    <property type="match status" value="1"/>
</dbReference>
<dbReference type="HOGENOM" id="CLU_1159581_0_0_3"/>
<accession>K9P581</accession>
<dbReference type="Proteomes" id="UP000010388">
    <property type="component" value="Chromosome"/>
</dbReference>
<dbReference type="InterPro" id="IPR036397">
    <property type="entry name" value="RNaseH_sf"/>
</dbReference>
<dbReference type="GO" id="GO:0008408">
    <property type="term" value="F:3'-5' exonuclease activity"/>
    <property type="evidence" value="ECO:0007669"/>
    <property type="project" value="TreeGrafter"/>
</dbReference>
<dbReference type="InterPro" id="IPR012337">
    <property type="entry name" value="RNaseH-like_sf"/>
</dbReference>
<dbReference type="InterPro" id="IPR013520">
    <property type="entry name" value="Ribonucl_H"/>
</dbReference>
<dbReference type="Gene3D" id="3.30.420.10">
    <property type="entry name" value="Ribonuclease H-like superfamily/Ribonuclease H"/>
    <property type="match status" value="1"/>
</dbReference>
<sequence length="239" mass="26270">MEEPSPSAELLAAGWSEQDVRRYRQLWTYRSRWGAANLDRDERRFLRRGDAALRTIQRSPAPAPVSRTGLADLRQGCFVALDFETADQGRDSACSIALVRVEGRSIVRREHHLIRPPRRTFLFTSIHGISWAQVADAPSFAELWPELAACLDGALFIAAHNASFDAGVLRACCEQAGLRPPAQPFVCTVQVARQAWNLRPTKLPDVCRHLGLPLQHHDALSDAEACAGIVLAAGRGSSG</sequence>
<keyword evidence="1 3" id="KW-0540">Nuclease</keyword>
<dbReference type="SUPFAM" id="SSF53098">
    <property type="entry name" value="Ribonuclease H-like"/>
    <property type="match status" value="1"/>
</dbReference>
<evidence type="ECO:0000256" key="1">
    <source>
        <dbReference type="ARBA" id="ARBA00022839"/>
    </source>
</evidence>
<dbReference type="eggNOG" id="COG0847">
    <property type="taxonomic scope" value="Bacteria"/>
</dbReference>
<dbReference type="GO" id="GO:0005829">
    <property type="term" value="C:cytosol"/>
    <property type="evidence" value="ECO:0007669"/>
    <property type="project" value="TreeGrafter"/>
</dbReference>
<evidence type="ECO:0000259" key="2">
    <source>
        <dbReference type="SMART" id="SM00479"/>
    </source>
</evidence>
<dbReference type="RefSeq" id="WP_015108724.1">
    <property type="nucleotide sequence ID" value="NC_019675.1"/>
</dbReference>
<organism evidence="3 4">
    <name type="scientific">Cyanobium gracile (strain ATCC 27147 / PCC 6307)</name>
    <dbReference type="NCBI Taxonomy" id="292564"/>
    <lineage>
        <taxon>Bacteria</taxon>
        <taxon>Bacillati</taxon>
        <taxon>Cyanobacteriota</taxon>
        <taxon>Cyanophyceae</taxon>
        <taxon>Synechococcales</taxon>
        <taxon>Prochlorococcaceae</taxon>
        <taxon>Cyanobium</taxon>
    </lineage>
</organism>
<dbReference type="AlphaFoldDB" id="K9P581"/>
<feature type="domain" description="Exonuclease" evidence="2">
    <location>
        <begin position="77"/>
        <end position="239"/>
    </location>
</feature>
<evidence type="ECO:0000313" key="3">
    <source>
        <dbReference type="EMBL" id="AFY28270.1"/>
    </source>
</evidence>
<dbReference type="PATRIC" id="fig|292564.3.peg.1039"/>
<evidence type="ECO:0000313" key="4">
    <source>
        <dbReference type="Proteomes" id="UP000010388"/>
    </source>
</evidence>
<dbReference type="OrthoDB" id="530627at2"/>
<gene>
    <name evidence="3" type="ordered locus">Cyagr_1089</name>
</gene>
<dbReference type="Pfam" id="PF00929">
    <property type="entry name" value="RNase_T"/>
    <property type="match status" value="1"/>
</dbReference>
<keyword evidence="1 3" id="KW-0378">Hydrolase</keyword>
<proteinExistence type="predicted"/>
<name>K9P581_CYAGP</name>
<dbReference type="KEGG" id="cgc:Cyagr_1089"/>
<protein>
    <submittedName>
        <fullName evidence="3">DNA polymerase III epsilon subunit-like 3'-5' exonuclease</fullName>
    </submittedName>
</protein>
<keyword evidence="1 3" id="KW-0269">Exonuclease</keyword>